<organism evidence="1">
    <name type="scientific">Zea mays</name>
    <name type="common">Maize</name>
    <dbReference type="NCBI Taxonomy" id="4577"/>
    <lineage>
        <taxon>Eukaryota</taxon>
        <taxon>Viridiplantae</taxon>
        <taxon>Streptophyta</taxon>
        <taxon>Embryophyta</taxon>
        <taxon>Tracheophyta</taxon>
        <taxon>Spermatophyta</taxon>
        <taxon>Magnoliopsida</taxon>
        <taxon>Liliopsida</taxon>
        <taxon>Poales</taxon>
        <taxon>Poaceae</taxon>
        <taxon>PACMAD clade</taxon>
        <taxon>Panicoideae</taxon>
        <taxon>Andropogonodae</taxon>
        <taxon>Andropogoneae</taxon>
        <taxon>Tripsacinae</taxon>
        <taxon>Zea</taxon>
    </lineage>
</organism>
<reference evidence="1" key="1">
    <citation type="journal article" date="2009" name="PLoS Genet.">
        <title>Sequencing, mapping, and analysis of 27,455 maize full-length cDNAs.</title>
        <authorList>
            <person name="Soderlund C."/>
            <person name="Descour A."/>
            <person name="Kudrna D."/>
            <person name="Bomhoff M."/>
            <person name="Boyd L."/>
            <person name="Currie J."/>
            <person name="Angelova A."/>
            <person name="Collura K."/>
            <person name="Wissotski M."/>
            <person name="Ashley E."/>
            <person name="Morrow D."/>
            <person name="Fernandes J."/>
            <person name="Walbot V."/>
            <person name="Yu Y."/>
        </authorList>
    </citation>
    <scope>NUCLEOTIDE SEQUENCE</scope>
    <source>
        <strain evidence="1">B73</strain>
    </source>
</reference>
<accession>C0P7T1</accession>
<protein>
    <submittedName>
        <fullName evidence="1">Uncharacterized protein</fullName>
    </submittedName>
</protein>
<reference evidence="1" key="2">
    <citation type="submission" date="2012-06" db="EMBL/GenBank/DDBJ databases">
        <authorList>
            <person name="Yu Y."/>
            <person name="Currie J."/>
            <person name="Lomeli R."/>
            <person name="Angelova A."/>
            <person name="Collura K."/>
            <person name="Wissotski M."/>
            <person name="Campos D."/>
            <person name="Kudrna D."/>
            <person name="Golser W."/>
            <person name="Ashely E."/>
            <person name="Descour A."/>
            <person name="Fernandes J."/>
            <person name="Soderlund C."/>
            <person name="Walbot V."/>
        </authorList>
    </citation>
    <scope>NUCLEOTIDE SEQUENCE</scope>
    <source>
        <strain evidence="1">B73</strain>
    </source>
</reference>
<dbReference type="EMBL" id="BT064350">
    <property type="protein sequence ID" value="ACN29047.1"/>
    <property type="molecule type" value="mRNA"/>
</dbReference>
<evidence type="ECO:0000313" key="1">
    <source>
        <dbReference type="EMBL" id="ACN29047.1"/>
    </source>
</evidence>
<dbReference type="AlphaFoldDB" id="C0P7T1"/>
<proteinExistence type="evidence at transcript level"/>
<sequence>MNTSHCLVGCFDPHPSLRTIFQLAYLVNKVDNSIIYCTINVFSKNLYSSRIDSQTSFVGVVHHFIILRSTQFLNSASRDQLAYLNRYQVHKNDNSPGLGVPPDTYQALHWGITSSPSDS</sequence>
<name>C0P7T1_MAIZE</name>